<reference evidence="1" key="1">
    <citation type="submission" date="2018-11" db="EMBL/GenBank/DDBJ databases">
        <authorList>
            <person name="Grassa J C."/>
        </authorList>
    </citation>
    <scope>NUCLEOTIDE SEQUENCE [LARGE SCALE GENOMIC DNA]</scope>
</reference>
<organism evidence="1 2">
    <name type="scientific">Cannabis sativa</name>
    <name type="common">Hemp</name>
    <name type="synonym">Marijuana</name>
    <dbReference type="NCBI Taxonomy" id="3483"/>
    <lineage>
        <taxon>Eukaryota</taxon>
        <taxon>Viridiplantae</taxon>
        <taxon>Streptophyta</taxon>
        <taxon>Embryophyta</taxon>
        <taxon>Tracheophyta</taxon>
        <taxon>Spermatophyta</taxon>
        <taxon>Magnoliopsida</taxon>
        <taxon>eudicotyledons</taxon>
        <taxon>Gunneridae</taxon>
        <taxon>Pentapetalae</taxon>
        <taxon>rosids</taxon>
        <taxon>fabids</taxon>
        <taxon>Rosales</taxon>
        <taxon>Cannabaceae</taxon>
        <taxon>Cannabis</taxon>
    </lineage>
</organism>
<evidence type="ECO:0000313" key="1">
    <source>
        <dbReference type="EnsemblPlants" id="cds.evm.model.01.968"/>
    </source>
</evidence>
<sequence length="105" mass="11330">MYGFSGANNAPCGKIKLPLNIGTAPIQTTIMAMFIVVDVKSLYNVMLGRLALYELRAISSVYYLSIKFPITAGISCLLRNQGTARECYNASLSLAKKTSSIVMAS</sequence>
<protein>
    <submittedName>
        <fullName evidence="1">Uncharacterized protein</fullName>
    </submittedName>
</protein>
<name>A0A803NRP0_CANSA</name>
<dbReference type="Proteomes" id="UP000596661">
    <property type="component" value="Chromosome 1"/>
</dbReference>
<proteinExistence type="predicted"/>
<dbReference type="EnsemblPlants" id="evm.model.01.968">
    <property type="protein sequence ID" value="cds.evm.model.01.968"/>
    <property type="gene ID" value="evm.TU.01.968"/>
</dbReference>
<dbReference type="Gramene" id="evm.model.01.968">
    <property type="protein sequence ID" value="cds.evm.model.01.968"/>
    <property type="gene ID" value="evm.TU.01.968"/>
</dbReference>
<dbReference type="PANTHER" id="PTHR33240">
    <property type="entry name" value="OS08G0508500 PROTEIN"/>
    <property type="match status" value="1"/>
</dbReference>
<dbReference type="AlphaFoldDB" id="A0A803NRP0"/>
<dbReference type="PANTHER" id="PTHR33240:SF15">
    <property type="entry name" value="GAG-PRO-LIKE PROTEIN"/>
    <property type="match status" value="1"/>
</dbReference>
<keyword evidence="2" id="KW-1185">Reference proteome</keyword>
<evidence type="ECO:0000313" key="2">
    <source>
        <dbReference type="Proteomes" id="UP000596661"/>
    </source>
</evidence>
<dbReference type="OMA" id="QTTIMAM"/>
<reference evidence="1" key="2">
    <citation type="submission" date="2021-03" db="UniProtKB">
        <authorList>
            <consortium name="EnsemblPlants"/>
        </authorList>
    </citation>
    <scope>IDENTIFICATION</scope>
</reference>
<accession>A0A803NRP0</accession>
<dbReference type="EMBL" id="UZAU01000018">
    <property type="status" value="NOT_ANNOTATED_CDS"/>
    <property type="molecule type" value="Genomic_DNA"/>
</dbReference>